<reference evidence="3 4" key="1">
    <citation type="journal article" date="2019" name="Nat. Ecol. Evol.">
        <title>Megaphylogeny resolves global patterns of mushroom evolution.</title>
        <authorList>
            <person name="Varga T."/>
            <person name="Krizsan K."/>
            <person name="Foldi C."/>
            <person name="Dima B."/>
            <person name="Sanchez-Garcia M."/>
            <person name="Sanchez-Ramirez S."/>
            <person name="Szollosi G.J."/>
            <person name="Szarkandi J.G."/>
            <person name="Papp V."/>
            <person name="Albert L."/>
            <person name="Andreopoulos W."/>
            <person name="Angelini C."/>
            <person name="Antonin V."/>
            <person name="Barry K.W."/>
            <person name="Bougher N.L."/>
            <person name="Buchanan P."/>
            <person name="Buyck B."/>
            <person name="Bense V."/>
            <person name="Catcheside P."/>
            <person name="Chovatia M."/>
            <person name="Cooper J."/>
            <person name="Damon W."/>
            <person name="Desjardin D."/>
            <person name="Finy P."/>
            <person name="Geml J."/>
            <person name="Haridas S."/>
            <person name="Hughes K."/>
            <person name="Justo A."/>
            <person name="Karasinski D."/>
            <person name="Kautmanova I."/>
            <person name="Kiss B."/>
            <person name="Kocsube S."/>
            <person name="Kotiranta H."/>
            <person name="LaButti K.M."/>
            <person name="Lechner B.E."/>
            <person name="Liimatainen K."/>
            <person name="Lipzen A."/>
            <person name="Lukacs Z."/>
            <person name="Mihaltcheva S."/>
            <person name="Morgado L.N."/>
            <person name="Niskanen T."/>
            <person name="Noordeloos M.E."/>
            <person name="Ohm R.A."/>
            <person name="Ortiz-Santana B."/>
            <person name="Ovrebo C."/>
            <person name="Racz N."/>
            <person name="Riley R."/>
            <person name="Savchenko A."/>
            <person name="Shiryaev A."/>
            <person name="Soop K."/>
            <person name="Spirin V."/>
            <person name="Szebenyi C."/>
            <person name="Tomsovsky M."/>
            <person name="Tulloss R.E."/>
            <person name="Uehling J."/>
            <person name="Grigoriev I.V."/>
            <person name="Vagvolgyi C."/>
            <person name="Papp T."/>
            <person name="Martin F.M."/>
            <person name="Miettinen O."/>
            <person name="Hibbett D.S."/>
            <person name="Nagy L.G."/>
        </authorList>
    </citation>
    <scope>NUCLEOTIDE SEQUENCE [LARGE SCALE GENOMIC DNA]</scope>
    <source>
        <strain evidence="3 4">CBS 121175</strain>
    </source>
</reference>
<evidence type="ECO:0000313" key="3">
    <source>
        <dbReference type="EMBL" id="TFK23107.1"/>
    </source>
</evidence>
<protein>
    <submittedName>
        <fullName evidence="3">Uncharacterized protein</fullName>
    </submittedName>
</protein>
<dbReference type="Proteomes" id="UP000307440">
    <property type="component" value="Unassembled WGS sequence"/>
</dbReference>
<dbReference type="AlphaFoldDB" id="A0A5C3KS74"/>
<feature type="compositionally biased region" description="Low complexity" evidence="1">
    <location>
        <begin position="321"/>
        <end position="357"/>
    </location>
</feature>
<feature type="compositionally biased region" description="Low complexity" evidence="1">
    <location>
        <begin position="432"/>
        <end position="442"/>
    </location>
</feature>
<feature type="compositionally biased region" description="Acidic residues" evidence="1">
    <location>
        <begin position="119"/>
        <end position="129"/>
    </location>
</feature>
<gene>
    <name evidence="3" type="ORF">FA15DRAFT_757505</name>
</gene>
<evidence type="ECO:0000313" key="4">
    <source>
        <dbReference type="Proteomes" id="UP000307440"/>
    </source>
</evidence>
<feature type="region of interest" description="Disordered" evidence="1">
    <location>
        <begin position="274"/>
        <end position="296"/>
    </location>
</feature>
<keyword evidence="2" id="KW-0732">Signal</keyword>
<feature type="region of interest" description="Disordered" evidence="1">
    <location>
        <begin position="314"/>
        <end position="357"/>
    </location>
</feature>
<keyword evidence="4" id="KW-1185">Reference proteome</keyword>
<accession>A0A5C3KS74</accession>
<dbReference type="EMBL" id="ML210225">
    <property type="protein sequence ID" value="TFK23107.1"/>
    <property type="molecule type" value="Genomic_DNA"/>
</dbReference>
<evidence type="ECO:0000256" key="1">
    <source>
        <dbReference type="SAM" id="MobiDB-lite"/>
    </source>
</evidence>
<feature type="region of interest" description="Disordered" evidence="1">
    <location>
        <begin position="414"/>
        <end position="497"/>
    </location>
</feature>
<feature type="chain" id="PRO_5023014528" evidence="2">
    <location>
        <begin position="26"/>
        <end position="703"/>
    </location>
</feature>
<sequence length="703" mass="72576">MHIQHTTTTIQHLAILLALGATAFSSPVPPRALSDNISADKASSISSTSASGSHPAVAGARQPSRIYSRTYIASRDESAADSLEIDLIPQAVGTLFSRDLFDLKVNTLPLSNNRRQEGGDSDTPAEDSDPTANDTAVEYGDVSPDEPAAAAQDGTLVESPDTAETDDRSLQSNVVLHGTDIGRRSKRDLFDLKVNTRPLDTPSEADGNRDHEPRGVPQTSRQPTAPHLHREIDNADTFVLGLDPRPALHIRAPDSSLLENVANGNSYSGAAGNAAGGSVTAPNPPPGAKGNTGLLGSLSPASGGSLVSLFSGNAGQGGSASSGNAQGASGKLPSGLPGLPGPAGRKTTTKKTTGPDGKVVTTITTIADTGNTNTVVNQSVGNAFSGAAGNAAGGNVQAMPSLIDLFSHNAGNGGQANTGVSRAQRRSLAPPLSNSSARLSGRSSRKSRASTDDATSLDVASGHPMSMPHIHPRPHPARNTMKRTPQTGPSLPVNPYPMVPRAQAARQARRAMEYGSWPRPDLSKIRSKVRRRAGEMGVVLPEDYFGGAKGVPVVSPVDGEGHGLGIGSLSRVSFMSVMRVAAVKVWEGVGGGVGWWGRGASLVGSEVGNAGTWNRNETSVGVGGVDTDTDGSGAGLTRQDPKVTTTPYATVTSPAFSLARPVPYTVGSCIPAQVRKWVGGVRVRVLNRMRVLAGRFGAARGRM</sequence>
<organism evidence="3 4">
    <name type="scientific">Coprinopsis marcescibilis</name>
    <name type="common">Agaric fungus</name>
    <name type="synonym">Psathyrella marcescibilis</name>
    <dbReference type="NCBI Taxonomy" id="230819"/>
    <lineage>
        <taxon>Eukaryota</taxon>
        <taxon>Fungi</taxon>
        <taxon>Dikarya</taxon>
        <taxon>Basidiomycota</taxon>
        <taxon>Agaricomycotina</taxon>
        <taxon>Agaricomycetes</taxon>
        <taxon>Agaricomycetidae</taxon>
        <taxon>Agaricales</taxon>
        <taxon>Agaricineae</taxon>
        <taxon>Psathyrellaceae</taxon>
        <taxon>Coprinopsis</taxon>
    </lineage>
</organism>
<feature type="signal peptide" evidence="2">
    <location>
        <begin position="1"/>
        <end position="25"/>
    </location>
</feature>
<feature type="region of interest" description="Disordered" evidence="1">
    <location>
        <begin position="192"/>
        <end position="229"/>
    </location>
</feature>
<name>A0A5C3KS74_COPMA</name>
<feature type="region of interest" description="Disordered" evidence="1">
    <location>
        <begin position="614"/>
        <end position="641"/>
    </location>
</feature>
<proteinExistence type="predicted"/>
<evidence type="ECO:0000256" key="2">
    <source>
        <dbReference type="SAM" id="SignalP"/>
    </source>
</evidence>
<feature type="region of interest" description="Disordered" evidence="1">
    <location>
        <begin position="110"/>
        <end position="176"/>
    </location>
</feature>